<comment type="cofactor">
    <cofactor evidence="8">
        <name>Cu cation</name>
        <dbReference type="ChEBI" id="CHEBI:23378"/>
    </cofactor>
    <text evidence="8">Binds 1 copper ion per subunit.</text>
</comment>
<dbReference type="STRING" id="227084.SAMN05421855_102308"/>
<evidence type="ECO:0000256" key="8">
    <source>
        <dbReference type="PIRSR" id="PIRSR602386-1"/>
    </source>
</evidence>
<evidence type="ECO:0000256" key="7">
    <source>
        <dbReference type="ARBA" id="ARBA00023008"/>
    </source>
</evidence>
<dbReference type="GO" id="GO:0005507">
    <property type="term" value="F:copper ion binding"/>
    <property type="evidence" value="ECO:0007669"/>
    <property type="project" value="InterPro"/>
</dbReference>
<dbReference type="InterPro" id="IPR008972">
    <property type="entry name" value="Cupredoxin"/>
</dbReference>
<evidence type="ECO:0000259" key="11">
    <source>
        <dbReference type="Pfam" id="PF18962"/>
    </source>
</evidence>
<keyword evidence="6" id="KW-0249">Electron transport</keyword>
<dbReference type="PANTHER" id="PTHR36507:SF1">
    <property type="entry name" value="BLL1555 PROTEIN"/>
    <property type="match status" value="1"/>
</dbReference>
<evidence type="ECO:0000256" key="2">
    <source>
        <dbReference type="ARBA" id="ARBA00022448"/>
    </source>
</evidence>
<organism evidence="12 13">
    <name type="scientific">Ulvibacter litoralis</name>
    <dbReference type="NCBI Taxonomy" id="227084"/>
    <lineage>
        <taxon>Bacteria</taxon>
        <taxon>Pseudomonadati</taxon>
        <taxon>Bacteroidota</taxon>
        <taxon>Flavobacteriia</taxon>
        <taxon>Flavobacteriales</taxon>
        <taxon>Flavobacteriaceae</taxon>
        <taxon>Ulvibacter</taxon>
    </lineage>
</organism>
<evidence type="ECO:0000313" key="13">
    <source>
        <dbReference type="Proteomes" id="UP000199321"/>
    </source>
</evidence>
<dbReference type="InterPro" id="IPR026444">
    <property type="entry name" value="Secre_tail"/>
</dbReference>
<dbReference type="InterPro" id="IPR000923">
    <property type="entry name" value="BlueCu_1"/>
</dbReference>
<comment type="subcellular location">
    <subcellularLocation>
        <location evidence="1">Periplasm</location>
    </subcellularLocation>
</comment>
<evidence type="ECO:0000313" key="12">
    <source>
        <dbReference type="EMBL" id="SDE70472.1"/>
    </source>
</evidence>
<dbReference type="Pfam" id="PF00127">
    <property type="entry name" value="Copper-bind"/>
    <property type="match status" value="1"/>
</dbReference>
<dbReference type="GO" id="GO:0009055">
    <property type="term" value="F:electron transfer activity"/>
    <property type="evidence" value="ECO:0007669"/>
    <property type="project" value="InterPro"/>
</dbReference>
<dbReference type="EMBL" id="FNBA01000002">
    <property type="protein sequence ID" value="SDE70472.1"/>
    <property type="molecule type" value="Genomic_DNA"/>
</dbReference>
<feature type="binding site" evidence="8">
    <location>
        <position position="96"/>
    </location>
    <ligand>
        <name>Cu cation</name>
        <dbReference type="ChEBI" id="CHEBI:23378"/>
    </ligand>
</feature>
<evidence type="ECO:0000256" key="1">
    <source>
        <dbReference type="ARBA" id="ARBA00004418"/>
    </source>
</evidence>
<evidence type="ECO:0000256" key="5">
    <source>
        <dbReference type="ARBA" id="ARBA00022764"/>
    </source>
</evidence>
<accession>A0A1G7F3Q3</accession>
<evidence type="ECO:0000256" key="3">
    <source>
        <dbReference type="ARBA" id="ARBA00022723"/>
    </source>
</evidence>
<evidence type="ECO:0000259" key="10">
    <source>
        <dbReference type="Pfam" id="PF00127"/>
    </source>
</evidence>
<dbReference type="InterPro" id="IPR002386">
    <property type="entry name" value="Amicyanin/Pseudoazurin"/>
</dbReference>
<feature type="binding site" evidence="8">
    <location>
        <position position="93"/>
    </location>
    <ligand>
        <name>Cu cation</name>
        <dbReference type="ChEBI" id="CHEBI:23378"/>
    </ligand>
</feature>
<dbReference type="Proteomes" id="UP000199321">
    <property type="component" value="Unassembled WGS sequence"/>
</dbReference>
<feature type="chain" id="PRO_5011528906" evidence="9">
    <location>
        <begin position="19"/>
        <end position="191"/>
    </location>
</feature>
<dbReference type="Gene3D" id="2.60.40.420">
    <property type="entry name" value="Cupredoxins - blue copper proteins"/>
    <property type="match status" value="1"/>
</dbReference>
<proteinExistence type="predicted"/>
<dbReference type="RefSeq" id="WP_093142643.1">
    <property type="nucleotide sequence ID" value="NZ_BMWO01000002.1"/>
</dbReference>
<evidence type="ECO:0000256" key="4">
    <source>
        <dbReference type="ARBA" id="ARBA00022729"/>
    </source>
</evidence>
<keyword evidence="13" id="KW-1185">Reference proteome</keyword>
<dbReference type="PANTHER" id="PTHR36507">
    <property type="entry name" value="BLL1555 PROTEIN"/>
    <property type="match status" value="1"/>
</dbReference>
<keyword evidence="5" id="KW-0574">Periplasm</keyword>
<name>A0A1G7F3Q3_9FLAO</name>
<dbReference type="InterPro" id="IPR052721">
    <property type="entry name" value="ET_Amicyanin"/>
</dbReference>
<protein>
    <submittedName>
        <fullName evidence="12">Por secretion system C-terminal sorting domain-containing protein</fullName>
    </submittedName>
</protein>
<keyword evidence="3 8" id="KW-0479">Metal-binding</keyword>
<dbReference type="PRINTS" id="PR00155">
    <property type="entry name" value="AMICYANIN"/>
</dbReference>
<dbReference type="SUPFAM" id="SSF49503">
    <property type="entry name" value="Cupredoxins"/>
    <property type="match status" value="1"/>
</dbReference>
<evidence type="ECO:0000256" key="9">
    <source>
        <dbReference type="SAM" id="SignalP"/>
    </source>
</evidence>
<reference evidence="12 13" key="1">
    <citation type="submission" date="2016-10" db="EMBL/GenBank/DDBJ databases">
        <authorList>
            <person name="de Groot N.N."/>
        </authorList>
    </citation>
    <scope>NUCLEOTIDE SEQUENCE [LARGE SCALE GENOMIC DNA]</scope>
    <source>
        <strain evidence="12 13">DSM 16195</strain>
    </source>
</reference>
<evidence type="ECO:0000256" key="6">
    <source>
        <dbReference type="ARBA" id="ARBA00022982"/>
    </source>
</evidence>
<gene>
    <name evidence="12" type="ORF">SAMN05421855_102308</name>
</gene>
<dbReference type="GO" id="GO:0042597">
    <property type="term" value="C:periplasmic space"/>
    <property type="evidence" value="ECO:0007669"/>
    <property type="project" value="UniProtKB-SubCell"/>
</dbReference>
<feature type="domain" description="Blue (type 1) copper" evidence="10">
    <location>
        <begin position="35"/>
        <end position="105"/>
    </location>
</feature>
<dbReference type="OrthoDB" id="849076at2"/>
<feature type="domain" description="Secretion system C-terminal sorting" evidence="11">
    <location>
        <begin position="122"/>
        <end position="188"/>
    </location>
</feature>
<keyword evidence="4 9" id="KW-0732">Signal</keyword>
<sequence>MKKITLVFMALLASIASAQTTFDLDWAIGITGAAASVTIEPGDTVRWTWTDSQPHTVTNIAGSTETFDSGILTGVGEQFSFTFTDVGANNYQCDVHPGMNGTITVDDVASIDDKFKVNINFYPNPVQDKLMVTSLFQLDTYKIYTVLGELVSKGAATGNVTEINTAALEAGLYFVNTTSGELQSTFKIVKQ</sequence>
<feature type="binding site" evidence="8">
    <location>
        <position position="99"/>
    </location>
    <ligand>
        <name>Cu cation</name>
        <dbReference type="ChEBI" id="CHEBI:23378"/>
    </ligand>
</feature>
<keyword evidence="7 8" id="KW-0186">Copper</keyword>
<dbReference type="AlphaFoldDB" id="A0A1G7F3Q3"/>
<keyword evidence="2" id="KW-0813">Transport</keyword>
<feature type="binding site" evidence="8">
    <location>
        <position position="55"/>
    </location>
    <ligand>
        <name>Cu cation</name>
        <dbReference type="ChEBI" id="CHEBI:23378"/>
    </ligand>
</feature>
<feature type="signal peptide" evidence="9">
    <location>
        <begin position="1"/>
        <end position="18"/>
    </location>
</feature>
<dbReference type="NCBIfam" id="TIGR04183">
    <property type="entry name" value="Por_Secre_tail"/>
    <property type="match status" value="1"/>
</dbReference>
<dbReference type="Pfam" id="PF18962">
    <property type="entry name" value="Por_Secre_tail"/>
    <property type="match status" value="1"/>
</dbReference>